<dbReference type="AlphaFoldDB" id="A0A0D2PCY0"/>
<dbReference type="OrthoDB" id="435275at2759"/>
<gene>
    <name evidence="2" type="ORF">HYPSUDRAFT_199155</name>
</gene>
<evidence type="ECO:0000313" key="3">
    <source>
        <dbReference type="Proteomes" id="UP000054270"/>
    </source>
</evidence>
<reference evidence="3" key="1">
    <citation type="submission" date="2014-04" db="EMBL/GenBank/DDBJ databases">
        <title>Evolutionary Origins and Diversification of the Mycorrhizal Mutualists.</title>
        <authorList>
            <consortium name="DOE Joint Genome Institute"/>
            <consortium name="Mycorrhizal Genomics Consortium"/>
            <person name="Kohler A."/>
            <person name="Kuo A."/>
            <person name="Nagy L.G."/>
            <person name="Floudas D."/>
            <person name="Copeland A."/>
            <person name="Barry K.W."/>
            <person name="Cichocki N."/>
            <person name="Veneault-Fourrey C."/>
            <person name="LaButti K."/>
            <person name="Lindquist E.A."/>
            <person name="Lipzen A."/>
            <person name="Lundell T."/>
            <person name="Morin E."/>
            <person name="Murat C."/>
            <person name="Riley R."/>
            <person name="Ohm R."/>
            <person name="Sun H."/>
            <person name="Tunlid A."/>
            <person name="Henrissat B."/>
            <person name="Grigoriev I.V."/>
            <person name="Hibbett D.S."/>
            <person name="Martin F."/>
        </authorList>
    </citation>
    <scope>NUCLEOTIDE SEQUENCE [LARGE SCALE GENOMIC DNA]</scope>
    <source>
        <strain evidence="3">FD-334 SS-4</strain>
    </source>
</reference>
<feature type="region of interest" description="Disordered" evidence="1">
    <location>
        <begin position="29"/>
        <end position="52"/>
    </location>
</feature>
<organism evidence="2 3">
    <name type="scientific">Hypholoma sublateritium (strain FD-334 SS-4)</name>
    <dbReference type="NCBI Taxonomy" id="945553"/>
    <lineage>
        <taxon>Eukaryota</taxon>
        <taxon>Fungi</taxon>
        <taxon>Dikarya</taxon>
        <taxon>Basidiomycota</taxon>
        <taxon>Agaricomycotina</taxon>
        <taxon>Agaricomycetes</taxon>
        <taxon>Agaricomycetidae</taxon>
        <taxon>Agaricales</taxon>
        <taxon>Agaricineae</taxon>
        <taxon>Strophariaceae</taxon>
        <taxon>Hypholoma</taxon>
    </lineage>
</organism>
<proteinExistence type="predicted"/>
<feature type="region of interest" description="Disordered" evidence="1">
    <location>
        <begin position="146"/>
        <end position="178"/>
    </location>
</feature>
<dbReference type="EMBL" id="KN817528">
    <property type="protein sequence ID" value="KJA26436.1"/>
    <property type="molecule type" value="Genomic_DNA"/>
</dbReference>
<name>A0A0D2PCY0_HYPSF</name>
<evidence type="ECO:0000256" key="1">
    <source>
        <dbReference type="SAM" id="MobiDB-lite"/>
    </source>
</evidence>
<dbReference type="Proteomes" id="UP000054270">
    <property type="component" value="Unassembled WGS sequence"/>
</dbReference>
<feature type="compositionally biased region" description="Pro residues" evidence="1">
    <location>
        <begin position="225"/>
        <end position="238"/>
    </location>
</feature>
<feature type="region of interest" description="Disordered" evidence="1">
    <location>
        <begin position="225"/>
        <end position="249"/>
    </location>
</feature>
<feature type="compositionally biased region" description="Pro residues" evidence="1">
    <location>
        <begin position="35"/>
        <end position="44"/>
    </location>
</feature>
<protein>
    <submittedName>
        <fullName evidence="2">Uncharacterized protein</fullName>
    </submittedName>
</protein>
<sequence length="249" mass="26732">MSRTILLHRPSETATGFLAKYSSRSTGILQTAIPSPSPDDPPTSPTRSTTRPTVSLTVLPLTLFHLRPSMTYPQTTIRLHRPSDTATGFLMKHALRSTRAAPIDANAILIPDEDDEKLCLPSVIAGADAEDANEPTYKRTLLRHIGTTSTTDLHRGDKSEQNRGGRLPPQPAIDMPNGGIRVNGIKNDGLKAKDLQANGLQRGIGLHSNVLSANGIQAYMPHHLSPPHPMPIPVPQHSPPTASTAQSGT</sequence>
<accession>A0A0D2PCY0</accession>
<keyword evidence="3" id="KW-1185">Reference proteome</keyword>
<evidence type="ECO:0000313" key="2">
    <source>
        <dbReference type="EMBL" id="KJA26436.1"/>
    </source>
</evidence>
<feature type="compositionally biased region" description="Basic and acidic residues" evidence="1">
    <location>
        <begin position="152"/>
        <end position="163"/>
    </location>
</feature>